<sequence length="157" mass="17451">MPHRRDINVHWTPLTPETEVVLEQTHHHRVQDRADLACKRHGCTLAQAEQLARSPLWKGRISGDKETELAGATGNLTPRADAVDRGRYPESALARAPALEKRSIVNALEQATAINRPWQCQVWEGFLLLVDREEVGGAVLDVAKDVDVTPYFADLGT</sequence>
<protein>
    <submittedName>
        <fullName evidence="1">Uncharacterized protein</fullName>
    </submittedName>
</protein>
<reference evidence="1 2" key="1">
    <citation type="submission" date="2019-04" db="EMBL/GenBank/DDBJ databases">
        <title>Friends and foes A comparative genomics study of 23 Aspergillus species from section Flavi.</title>
        <authorList>
            <consortium name="DOE Joint Genome Institute"/>
            <person name="Kjaerbolling I."/>
            <person name="Vesth T."/>
            <person name="Frisvad J.C."/>
            <person name="Nybo J.L."/>
            <person name="Theobald S."/>
            <person name="Kildgaard S."/>
            <person name="Isbrandt T."/>
            <person name="Kuo A."/>
            <person name="Sato A."/>
            <person name="Lyhne E.K."/>
            <person name="Kogle M.E."/>
            <person name="Wiebenga A."/>
            <person name="Kun R.S."/>
            <person name="Lubbers R.J."/>
            <person name="Makela M.R."/>
            <person name="Barry K."/>
            <person name="Chovatia M."/>
            <person name="Clum A."/>
            <person name="Daum C."/>
            <person name="Haridas S."/>
            <person name="He G."/>
            <person name="LaButti K."/>
            <person name="Lipzen A."/>
            <person name="Mondo S."/>
            <person name="Riley R."/>
            <person name="Salamov A."/>
            <person name="Simmons B.A."/>
            <person name="Magnuson J.K."/>
            <person name="Henrissat B."/>
            <person name="Mortensen U.H."/>
            <person name="Larsen T.O."/>
            <person name="Devries R.P."/>
            <person name="Grigoriev I.V."/>
            <person name="Machida M."/>
            <person name="Baker S.E."/>
            <person name="Andersen M.R."/>
        </authorList>
    </citation>
    <scope>NUCLEOTIDE SEQUENCE [LARGE SCALE GENOMIC DNA]</scope>
    <source>
        <strain evidence="1 2">CBS 151.66</strain>
    </source>
</reference>
<accession>A0A5N5WWL8</accession>
<dbReference type="EMBL" id="ML732241">
    <property type="protein sequence ID" value="KAB8072709.1"/>
    <property type="molecule type" value="Genomic_DNA"/>
</dbReference>
<evidence type="ECO:0000313" key="2">
    <source>
        <dbReference type="Proteomes" id="UP000326565"/>
    </source>
</evidence>
<gene>
    <name evidence="1" type="ORF">BDV29DRAFT_158306</name>
</gene>
<dbReference type="AlphaFoldDB" id="A0A5N5WWL8"/>
<name>A0A5N5WWL8_9EURO</name>
<evidence type="ECO:0000313" key="1">
    <source>
        <dbReference type="EMBL" id="KAB8072709.1"/>
    </source>
</evidence>
<organism evidence="1 2">
    <name type="scientific">Aspergillus leporis</name>
    <dbReference type="NCBI Taxonomy" id="41062"/>
    <lineage>
        <taxon>Eukaryota</taxon>
        <taxon>Fungi</taxon>
        <taxon>Dikarya</taxon>
        <taxon>Ascomycota</taxon>
        <taxon>Pezizomycotina</taxon>
        <taxon>Eurotiomycetes</taxon>
        <taxon>Eurotiomycetidae</taxon>
        <taxon>Eurotiales</taxon>
        <taxon>Aspergillaceae</taxon>
        <taxon>Aspergillus</taxon>
        <taxon>Aspergillus subgen. Circumdati</taxon>
    </lineage>
</organism>
<proteinExistence type="predicted"/>
<dbReference type="Proteomes" id="UP000326565">
    <property type="component" value="Unassembled WGS sequence"/>
</dbReference>
<keyword evidence="2" id="KW-1185">Reference proteome</keyword>